<dbReference type="PROSITE" id="PS50263">
    <property type="entry name" value="CN_HYDROLASE"/>
    <property type="match status" value="1"/>
</dbReference>
<dbReference type="RefSeq" id="WP_303679778.1">
    <property type="nucleotide sequence ID" value="NZ_DBEZXK010000075.1"/>
</dbReference>
<comment type="similarity">
    <text evidence="1">Belongs to the carbon-nitrogen hydrolase superfamily. NIT1/NIT2 family.</text>
</comment>
<dbReference type="InterPro" id="IPR003010">
    <property type="entry name" value="C-N_Hydrolase"/>
</dbReference>
<dbReference type="PANTHER" id="PTHR23088:SF27">
    <property type="entry name" value="DEAMINATED GLUTATHIONE AMIDASE"/>
    <property type="match status" value="1"/>
</dbReference>
<dbReference type="PANTHER" id="PTHR23088">
    <property type="entry name" value="NITRILASE-RELATED"/>
    <property type="match status" value="1"/>
</dbReference>
<dbReference type="AlphaFoldDB" id="A0A1Q6R5Z3"/>
<dbReference type="Pfam" id="PF00795">
    <property type="entry name" value="CN_hydrolase"/>
    <property type="match status" value="1"/>
</dbReference>
<sequence length="259" mass="28310">MKIALLQLEVLEKNKEANVAHGLQLAAEAAKEHDLLVLPEVWTTGYSLGHLEQEAETPASPVLAQLAEIARNEQCAILAGSVPMRHADGKIYNTSAAINKNGEIVNLYDKVHLFGLFHEEDFFAPGNNFQAFTLDGLCCGSTICYDLRFPELFRHLALQGAQLIFCPAEWPEARGDIWRLLAQARAAENHTFVVAVNCAGSFKGAPFYGHSMVVAPSGKILAEAGMQEEVVSCEIDLADVAKVRSRLNALADVRKELIQ</sequence>
<evidence type="ECO:0000259" key="2">
    <source>
        <dbReference type="PROSITE" id="PS50263"/>
    </source>
</evidence>
<evidence type="ECO:0000313" key="4">
    <source>
        <dbReference type="Proteomes" id="UP000186777"/>
    </source>
</evidence>
<dbReference type="CDD" id="cd07583">
    <property type="entry name" value="nitrilase_5"/>
    <property type="match status" value="1"/>
</dbReference>
<dbReference type="InterPro" id="IPR036526">
    <property type="entry name" value="C-N_Hydrolase_sf"/>
</dbReference>
<dbReference type="STRING" id="626940.BHW43_05265"/>
<dbReference type="PROSITE" id="PS01227">
    <property type="entry name" value="UPF0012"/>
    <property type="match status" value="1"/>
</dbReference>
<dbReference type="InterPro" id="IPR001110">
    <property type="entry name" value="UPF0012_CS"/>
</dbReference>
<feature type="domain" description="CN hydrolase" evidence="2">
    <location>
        <begin position="1"/>
        <end position="237"/>
    </location>
</feature>
<protein>
    <recommendedName>
        <fullName evidence="2">CN hydrolase domain-containing protein</fullName>
    </recommendedName>
</protein>
<dbReference type="Proteomes" id="UP000186777">
    <property type="component" value="Unassembled WGS sequence"/>
</dbReference>
<gene>
    <name evidence="3" type="ORF">BHW43_05265</name>
</gene>
<dbReference type="Gene3D" id="3.60.110.10">
    <property type="entry name" value="Carbon-nitrogen hydrolase"/>
    <property type="match status" value="1"/>
</dbReference>
<organism evidence="3 4">
    <name type="scientific">Phascolarctobacterium succinatutens</name>
    <dbReference type="NCBI Taxonomy" id="626940"/>
    <lineage>
        <taxon>Bacteria</taxon>
        <taxon>Bacillati</taxon>
        <taxon>Bacillota</taxon>
        <taxon>Negativicutes</taxon>
        <taxon>Acidaminococcales</taxon>
        <taxon>Acidaminococcaceae</taxon>
        <taxon>Phascolarctobacterium</taxon>
    </lineage>
</organism>
<evidence type="ECO:0000313" key="3">
    <source>
        <dbReference type="EMBL" id="OLA37804.1"/>
    </source>
</evidence>
<proteinExistence type="inferred from homology"/>
<reference evidence="3 4" key="1">
    <citation type="journal article" date="2016" name="Nat. Biotechnol.">
        <title>Measurement of bacterial replication rates in microbial communities.</title>
        <authorList>
            <person name="Brown C.T."/>
            <person name="Olm M.R."/>
            <person name="Thomas B.C."/>
            <person name="Banfield J.F."/>
        </authorList>
    </citation>
    <scope>NUCLEOTIDE SEQUENCE [LARGE SCALE GENOMIC DNA]</scope>
    <source>
        <strain evidence="3">46_33</strain>
    </source>
</reference>
<dbReference type="EMBL" id="MNTG01000027">
    <property type="protein sequence ID" value="OLA37804.1"/>
    <property type="molecule type" value="Genomic_DNA"/>
</dbReference>
<accession>A0A1Q6R5Z3</accession>
<dbReference type="SUPFAM" id="SSF56317">
    <property type="entry name" value="Carbon-nitrogen hydrolase"/>
    <property type="match status" value="1"/>
</dbReference>
<name>A0A1Q6R5Z3_9FIRM</name>
<comment type="caution">
    <text evidence="3">The sequence shown here is derived from an EMBL/GenBank/DDBJ whole genome shotgun (WGS) entry which is preliminary data.</text>
</comment>
<evidence type="ECO:0000256" key="1">
    <source>
        <dbReference type="ARBA" id="ARBA00010613"/>
    </source>
</evidence>